<dbReference type="CDD" id="cd06170">
    <property type="entry name" value="LuxR_C_like"/>
    <property type="match status" value="1"/>
</dbReference>
<dbReference type="Pfam" id="PF00196">
    <property type="entry name" value="GerE"/>
    <property type="match status" value="1"/>
</dbReference>
<dbReference type="SMART" id="SM00421">
    <property type="entry name" value="HTH_LUXR"/>
    <property type="match status" value="1"/>
</dbReference>
<keyword evidence="4" id="KW-0804">Transcription</keyword>
<evidence type="ECO:0000256" key="4">
    <source>
        <dbReference type="ARBA" id="ARBA00023163"/>
    </source>
</evidence>
<dbReference type="OrthoDB" id="9808843at2"/>
<sequence length="215" mass="23476">MIRIVVVDDQALFVDGMRMILEAQEGFEVVGTAADGADALAVCRETRPDVVLMDIRMPVVDGIAATRLIRSEHPEPPPHVVVLTTVRHDRAVLDAIRAGASGFLLKDARPEFLAQAIRAVVDGQQVIAPAETFDLLRAAAIVRPQPEWSVLAALTERERELFALAAKGRSNAEIGAELYVAETTVKTHMRAILSKLGLASRIQLIAFAYEHRLVQ</sequence>
<evidence type="ECO:0000256" key="5">
    <source>
        <dbReference type="PROSITE-ProRule" id="PRU00169"/>
    </source>
</evidence>
<reference evidence="9" key="1">
    <citation type="submission" date="2016-10" db="EMBL/GenBank/DDBJ databases">
        <authorList>
            <person name="Varghese N."/>
            <person name="Submissions S."/>
        </authorList>
    </citation>
    <scope>NUCLEOTIDE SEQUENCE [LARGE SCALE GENOMIC DNA]</scope>
    <source>
        <strain evidence="9">DSM 22002</strain>
    </source>
</reference>
<evidence type="ECO:0000256" key="3">
    <source>
        <dbReference type="ARBA" id="ARBA00023125"/>
    </source>
</evidence>
<protein>
    <submittedName>
        <fullName evidence="8">DNA-binding response regulator, NarL/FixJ family, contains REC and HTH domains</fullName>
    </submittedName>
</protein>
<keyword evidence="3 8" id="KW-0238">DNA-binding</keyword>
<dbReference type="InterPro" id="IPR001789">
    <property type="entry name" value="Sig_transdc_resp-reg_receiver"/>
</dbReference>
<dbReference type="RefSeq" id="WP_092505125.1">
    <property type="nucleotide sequence ID" value="NZ_LT629695.1"/>
</dbReference>
<dbReference type="GO" id="GO:0003677">
    <property type="term" value="F:DNA binding"/>
    <property type="evidence" value="ECO:0007669"/>
    <property type="project" value="UniProtKB-KW"/>
</dbReference>
<dbReference type="GO" id="GO:0000160">
    <property type="term" value="P:phosphorelay signal transduction system"/>
    <property type="evidence" value="ECO:0007669"/>
    <property type="project" value="InterPro"/>
</dbReference>
<dbReference type="PANTHER" id="PTHR43214">
    <property type="entry name" value="TWO-COMPONENT RESPONSE REGULATOR"/>
    <property type="match status" value="1"/>
</dbReference>
<dbReference type="PRINTS" id="PR00038">
    <property type="entry name" value="HTHLUXR"/>
</dbReference>
<dbReference type="SMART" id="SM00448">
    <property type="entry name" value="REC"/>
    <property type="match status" value="1"/>
</dbReference>
<dbReference type="CDD" id="cd17535">
    <property type="entry name" value="REC_NarL-like"/>
    <property type="match status" value="1"/>
</dbReference>
<dbReference type="AlphaFoldDB" id="A0A1G8F1R2"/>
<dbReference type="PROSITE" id="PS00622">
    <property type="entry name" value="HTH_LUXR_1"/>
    <property type="match status" value="1"/>
</dbReference>
<dbReference type="InterPro" id="IPR011006">
    <property type="entry name" value="CheY-like_superfamily"/>
</dbReference>
<feature type="domain" description="HTH luxR-type" evidence="6">
    <location>
        <begin position="147"/>
        <end position="212"/>
    </location>
</feature>
<accession>A0A1G8F1R2</accession>
<keyword evidence="9" id="KW-1185">Reference proteome</keyword>
<dbReference type="GO" id="GO:0006355">
    <property type="term" value="P:regulation of DNA-templated transcription"/>
    <property type="evidence" value="ECO:0007669"/>
    <property type="project" value="InterPro"/>
</dbReference>
<dbReference type="InterPro" id="IPR000792">
    <property type="entry name" value="Tscrpt_reg_LuxR_C"/>
</dbReference>
<dbReference type="Pfam" id="PF00072">
    <property type="entry name" value="Response_reg"/>
    <property type="match status" value="1"/>
</dbReference>
<evidence type="ECO:0000313" key="8">
    <source>
        <dbReference type="EMBL" id="SDH76047.1"/>
    </source>
</evidence>
<dbReference type="PANTHER" id="PTHR43214:SF24">
    <property type="entry name" value="TRANSCRIPTIONAL REGULATORY PROTEIN NARL-RELATED"/>
    <property type="match status" value="1"/>
</dbReference>
<dbReference type="SUPFAM" id="SSF52172">
    <property type="entry name" value="CheY-like"/>
    <property type="match status" value="1"/>
</dbReference>
<feature type="domain" description="Response regulatory" evidence="7">
    <location>
        <begin position="3"/>
        <end position="121"/>
    </location>
</feature>
<dbReference type="PROSITE" id="PS50110">
    <property type="entry name" value="RESPONSE_REGULATORY"/>
    <property type="match status" value="1"/>
</dbReference>
<evidence type="ECO:0000256" key="2">
    <source>
        <dbReference type="ARBA" id="ARBA00023015"/>
    </source>
</evidence>
<dbReference type="EMBL" id="LT629695">
    <property type="protein sequence ID" value="SDH76047.1"/>
    <property type="molecule type" value="Genomic_DNA"/>
</dbReference>
<keyword evidence="1 5" id="KW-0597">Phosphoprotein</keyword>
<dbReference type="PROSITE" id="PS50043">
    <property type="entry name" value="HTH_LUXR_2"/>
    <property type="match status" value="1"/>
</dbReference>
<keyword evidence="2" id="KW-0805">Transcription regulation</keyword>
<dbReference type="STRING" id="399736.SAMN04489720_2290"/>
<evidence type="ECO:0000259" key="6">
    <source>
        <dbReference type="PROSITE" id="PS50043"/>
    </source>
</evidence>
<evidence type="ECO:0000313" key="9">
    <source>
        <dbReference type="Proteomes" id="UP000198822"/>
    </source>
</evidence>
<proteinExistence type="predicted"/>
<evidence type="ECO:0000256" key="1">
    <source>
        <dbReference type="ARBA" id="ARBA00022553"/>
    </source>
</evidence>
<evidence type="ECO:0000259" key="7">
    <source>
        <dbReference type="PROSITE" id="PS50110"/>
    </source>
</evidence>
<dbReference type="Gene3D" id="3.40.50.2300">
    <property type="match status" value="1"/>
</dbReference>
<dbReference type="Proteomes" id="UP000198822">
    <property type="component" value="Chromosome I"/>
</dbReference>
<feature type="modified residue" description="4-aspartylphosphate" evidence="5">
    <location>
        <position position="54"/>
    </location>
</feature>
<organism evidence="8 9">
    <name type="scientific">Agrococcus jejuensis</name>
    <dbReference type="NCBI Taxonomy" id="399736"/>
    <lineage>
        <taxon>Bacteria</taxon>
        <taxon>Bacillati</taxon>
        <taxon>Actinomycetota</taxon>
        <taxon>Actinomycetes</taxon>
        <taxon>Micrococcales</taxon>
        <taxon>Microbacteriaceae</taxon>
        <taxon>Agrococcus</taxon>
    </lineage>
</organism>
<dbReference type="InterPro" id="IPR039420">
    <property type="entry name" value="WalR-like"/>
</dbReference>
<gene>
    <name evidence="8" type="ORF">SAMN04489720_2290</name>
</gene>
<name>A0A1G8F1R2_9MICO</name>
<dbReference type="InterPro" id="IPR058245">
    <property type="entry name" value="NreC/VraR/RcsB-like_REC"/>
</dbReference>